<dbReference type="PROSITE" id="PS51677">
    <property type="entry name" value="NODB"/>
    <property type="match status" value="1"/>
</dbReference>
<dbReference type="SUPFAM" id="SSF88713">
    <property type="entry name" value="Glycoside hydrolase/deacetylase"/>
    <property type="match status" value="1"/>
</dbReference>
<comment type="caution">
    <text evidence="3">The sequence shown here is derived from an EMBL/GenBank/DDBJ whole genome shotgun (WGS) entry which is preliminary data.</text>
</comment>
<dbReference type="Gene3D" id="3.20.20.370">
    <property type="entry name" value="Glycoside hydrolase/deacetylase"/>
    <property type="match status" value="1"/>
</dbReference>
<dbReference type="AlphaFoldDB" id="A0A645FDQ3"/>
<sequence>MKSSPPGRIWRPSLLIVLAWVIHPAALAAWLIWPESWPWGLAAVLASHFALTAAGLWPRSSLLGPNITRLPDTSSARKEIALTIDDGPEPTVTPAVLDLLDDLLRSQLVPFTAVGIAKRNAILPKDRYRPALRIKRMGEIASLIMDGSKAAVVGIGRMQAHTDDVDRTAPAARGLG</sequence>
<name>A0A645FDQ3_9ZZZZ</name>
<organism evidence="3">
    <name type="scientific">bioreactor metagenome</name>
    <dbReference type="NCBI Taxonomy" id="1076179"/>
    <lineage>
        <taxon>unclassified sequences</taxon>
        <taxon>metagenomes</taxon>
        <taxon>ecological metagenomes</taxon>
    </lineage>
</organism>
<feature type="transmembrane region" description="Helical" evidence="1">
    <location>
        <begin position="39"/>
        <end position="57"/>
    </location>
</feature>
<protein>
    <recommendedName>
        <fullName evidence="2">NodB homology domain-containing protein</fullName>
    </recommendedName>
</protein>
<dbReference type="InterPro" id="IPR011330">
    <property type="entry name" value="Glyco_hydro/deAcase_b/a-brl"/>
</dbReference>
<dbReference type="GO" id="GO:0005975">
    <property type="term" value="P:carbohydrate metabolic process"/>
    <property type="evidence" value="ECO:0007669"/>
    <property type="project" value="InterPro"/>
</dbReference>
<dbReference type="InterPro" id="IPR002509">
    <property type="entry name" value="NODB_dom"/>
</dbReference>
<proteinExistence type="predicted"/>
<keyword evidence="1" id="KW-0472">Membrane</keyword>
<evidence type="ECO:0000313" key="3">
    <source>
        <dbReference type="EMBL" id="MPN12528.1"/>
    </source>
</evidence>
<evidence type="ECO:0000256" key="1">
    <source>
        <dbReference type="SAM" id="Phobius"/>
    </source>
</evidence>
<reference evidence="3" key="1">
    <citation type="submission" date="2019-08" db="EMBL/GenBank/DDBJ databases">
        <authorList>
            <person name="Kucharzyk K."/>
            <person name="Murdoch R.W."/>
            <person name="Higgins S."/>
            <person name="Loffler F."/>
        </authorList>
    </citation>
    <scope>NUCLEOTIDE SEQUENCE</scope>
</reference>
<keyword evidence="1" id="KW-1133">Transmembrane helix</keyword>
<feature type="domain" description="NodB homology" evidence="2">
    <location>
        <begin position="78"/>
        <end position="176"/>
    </location>
</feature>
<dbReference type="GO" id="GO:0016810">
    <property type="term" value="F:hydrolase activity, acting on carbon-nitrogen (but not peptide) bonds"/>
    <property type="evidence" value="ECO:0007669"/>
    <property type="project" value="InterPro"/>
</dbReference>
<feature type="transmembrane region" description="Helical" evidence="1">
    <location>
        <begin position="12"/>
        <end position="33"/>
    </location>
</feature>
<gene>
    <name evidence="3" type="ORF">SDC9_159846</name>
</gene>
<accession>A0A645FDQ3</accession>
<evidence type="ECO:0000259" key="2">
    <source>
        <dbReference type="PROSITE" id="PS51677"/>
    </source>
</evidence>
<keyword evidence="1" id="KW-0812">Transmembrane</keyword>
<dbReference type="EMBL" id="VSSQ01058893">
    <property type="protein sequence ID" value="MPN12528.1"/>
    <property type="molecule type" value="Genomic_DNA"/>
</dbReference>